<organism evidence="1 2">
    <name type="scientific">secondary endosymbiont of Ctenarytaina eucalypti</name>
    <dbReference type="NCBI Taxonomy" id="1199245"/>
    <lineage>
        <taxon>Bacteria</taxon>
        <taxon>Pseudomonadati</taxon>
        <taxon>Pseudomonadota</taxon>
        <taxon>Gammaproteobacteria</taxon>
        <taxon>Enterobacterales</taxon>
        <taxon>Enterobacteriaceae</taxon>
        <taxon>aphid secondary symbionts</taxon>
    </lineage>
</organism>
<dbReference type="AlphaFoldDB" id="J3YRG8"/>
<dbReference type="Proteomes" id="UP000003936">
    <property type="component" value="Chromosome"/>
</dbReference>
<dbReference type="EMBL" id="CP003546">
    <property type="protein sequence ID" value="AFP84648.1"/>
    <property type="molecule type" value="Genomic_DNA"/>
</dbReference>
<dbReference type="HOGENOM" id="CLU_3296337_0_0_6"/>
<accession>J3YRG8</accession>
<proteinExistence type="predicted"/>
<reference evidence="1 2" key="1">
    <citation type="journal article" date="2012" name="Mol. Biol. Evol.">
        <title>Genome reduction and co-evolution between the primary and secondary bacterial symbionts of psyllids.</title>
        <authorList>
            <person name="Sloan D.B."/>
            <person name="Moran N.A."/>
        </authorList>
    </citation>
    <scope>NUCLEOTIDE SEQUENCE [LARGE SCALE GENOMIC DNA]</scope>
    <source>
        <strain evidence="1">Ceuc_S</strain>
    </source>
</reference>
<dbReference type="KEGG" id="sect:A359_02470"/>
<evidence type="ECO:0000313" key="1">
    <source>
        <dbReference type="EMBL" id="AFP84648.1"/>
    </source>
</evidence>
<name>J3YRG8_9ENTR</name>
<protein>
    <submittedName>
        <fullName evidence="1">Uncharacterized protein</fullName>
    </submittedName>
</protein>
<keyword evidence="2" id="KW-1185">Reference proteome</keyword>
<sequence>MFTLMLSAIKALQLTRRFLGRMKTICHQITVTAYVNRMAK</sequence>
<evidence type="ECO:0000313" key="2">
    <source>
        <dbReference type="Proteomes" id="UP000003936"/>
    </source>
</evidence>
<gene>
    <name evidence="1" type="ORF">A359_02470</name>
</gene>